<feature type="transmembrane region" description="Helical" evidence="6">
    <location>
        <begin position="143"/>
        <end position="163"/>
    </location>
</feature>
<dbReference type="SUPFAM" id="SSF103473">
    <property type="entry name" value="MFS general substrate transporter"/>
    <property type="match status" value="1"/>
</dbReference>
<dbReference type="PANTHER" id="PTHR42718:SF9">
    <property type="entry name" value="MAJOR FACILITATOR SUPERFAMILY MULTIDRUG TRANSPORTER MFSC"/>
    <property type="match status" value="1"/>
</dbReference>
<feature type="transmembrane region" description="Helical" evidence="6">
    <location>
        <begin position="291"/>
        <end position="311"/>
    </location>
</feature>
<name>A0ABR1JJM6_9AGAR</name>
<keyword evidence="2" id="KW-0813">Transport</keyword>
<organism evidence="8 9">
    <name type="scientific">Marasmiellus scandens</name>
    <dbReference type="NCBI Taxonomy" id="2682957"/>
    <lineage>
        <taxon>Eukaryota</taxon>
        <taxon>Fungi</taxon>
        <taxon>Dikarya</taxon>
        <taxon>Basidiomycota</taxon>
        <taxon>Agaricomycotina</taxon>
        <taxon>Agaricomycetes</taxon>
        <taxon>Agaricomycetidae</taxon>
        <taxon>Agaricales</taxon>
        <taxon>Marasmiineae</taxon>
        <taxon>Omphalotaceae</taxon>
        <taxon>Marasmiellus</taxon>
    </lineage>
</organism>
<dbReference type="PROSITE" id="PS00216">
    <property type="entry name" value="SUGAR_TRANSPORT_1"/>
    <property type="match status" value="1"/>
</dbReference>
<protein>
    <recommendedName>
        <fullName evidence="7">Major facilitator superfamily (MFS) profile domain-containing protein</fullName>
    </recommendedName>
</protein>
<comment type="subcellular location">
    <subcellularLocation>
        <location evidence="1">Membrane</location>
        <topology evidence="1">Multi-pass membrane protein</topology>
    </subcellularLocation>
</comment>
<dbReference type="PANTHER" id="PTHR42718">
    <property type="entry name" value="MAJOR FACILITATOR SUPERFAMILY MULTIDRUG TRANSPORTER MFSC"/>
    <property type="match status" value="1"/>
</dbReference>
<feature type="domain" description="Major facilitator superfamily (MFS) profile" evidence="7">
    <location>
        <begin position="87"/>
        <end position="346"/>
    </location>
</feature>
<keyword evidence="9" id="KW-1185">Reference proteome</keyword>
<dbReference type="Gene3D" id="1.20.1250.20">
    <property type="entry name" value="MFS general substrate transporter like domains"/>
    <property type="match status" value="1"/>
</dbReference>
<gene>
    <name evidence="8" type="ORF">VKT23_008581</name>
</gene>
<accession>A0ABR1JJM6</accession>
<evidence type="ECO:0000313" key="9">
    <source>
        <dbReference type="Proteomes" id="UP001498398"/>
    </source>
</evidence>
<dbReference type="InterPro" id="IPR005829">
    <property type="entry name" value="Sugar_transporter_CS"/>
</dbReference>
<feature type="transmembrane region" description="Helical" evidence="6">
    <location>
        <begin position="259"/>
        <end position="279"/>
    </location>
</feature>
<reference evidence="8 9" key="1">
    <citation type="submission" date="2024-01" db="EMBL/GenBank/DDBJ databases">
        <title>A draft genome for the cacao thread blight pathogen Marasmiellus scandens.</title>
        <authorList>
            <person name="Baruah I.K."/>
            <person name="Leung J."/>
            <person name="Bukari Y."/>
            <person name="Amoako-Attah I."/>
            <person name="Meinhardt L.W."/>
            <person name="Bailey B.A."/>
            <person name="Cohen S.P."/>
        </authorList>
    </citation>
    <scope>NUCLEOTIDE SEQUENCE [LARGE SCALE GENOMIC DNA]</scope>
    <source>
        <strain evidence="8 9">GH-19</strain>
    </source>
</reference>
<dbReference type="PROSITE" id="PS50850">
    <property type="entry name" value="MFS"/>
    <property type="match status" value="1"/>
</dbReference>
<feature type="transmembrane region" description="Helical" evidence="6">
    <location>
        <begin position="170"/>
        <end position="190"/>
    </location>
</feature>
<dbReference type="InterPro" id="IPR020846">
    <property type="entry name" value="MFS_dom"/>
</dbReference>
<feature type="transmembrane region" description="Helical" evidence="6">
    <location>
        <begin position="196"/>
        <end position="217"/>
    </location>
</feature>
<sequence>MPALLTGEHSMGTRRMSRTTQIMTEEKEIAPGSVLKLPESSLVRDSIITEVRTAPTTPDIKSSTLQVQDPEDGRLTGIIASWRGSTILATACFAQLLDNTWMSAINIAVPKITEEFSLSGGKHVPWGNFIVSLSDAWTGSQSWLLSAYTLTFGGFLLLSGVLSDRFGRRLLFSGGMLWMATFSIACGVSNNGVQCIIFRAMQGLGAASSVPSAIGVLSSYFTGNERHRALSMFGAAGALGVILGLILGGILSGTLGWRYIFYINAPIILILSVSGWLSFPKDVRNTGRQASLDFLGAGLGTSGIILMTFALSQSEVDGWGKPLVLVTLITSAFVLLAFAWAERKVR</sequence>
<dbReference type="Pfam" id="PF07690">
    <property type="entry name" value="MFS_1"/>
    <property type="match status" value="1"/>
</dbReference>
<evidence type="ECO:0000313" key="8">
    <source>
        <dbReference type="EMBL" id="KAK7461403.1"/>
    </source>
</evidence>
<feature type="transmembrane region" description="Helical" evidence="6">
    <location>
        <begin position="323"/>
        <end position="341"/>
    </location>
</feature>
<proteinExistence type="predicted"/>
<evidence type="ECO:0000256" key="6">
    <source>
        <dbReference type="SAM" id="Phobius"/>
    </source>
</evidence>
<dbReference type="Proteomes" id="UP001498398">
    <property type="component" value="Unassembled WGS sequence"/>
</dbReference>
<evidence type="ECO:0000259" key="7">
    <source>
        <dbReference type="PROSITE" id="PS50850"/>
    </source>
</evidence>
<keyword evidence="5 6" id="KW-0472">Membrane</keyword>
<dbReference type="InterPro" id="IPR036259">
    <property type="entry name" value="MFS_trans_sf"/>
</dbReference>
<evidence type="ECO:0000256" key="2">
    <source>
        <dbReference type="ARBA" id="ARBA00022448"/>
    </source>
</evidence>
<dbReference type="EMBL" id="JBANRG010000013">
    <property type="protein sequence ID" value="KAK7461403.1"/>
    <property type="molecule type" value="Genomic_DNA"/>
</dbReference>
<keyword evidence="4 6" id="KW-1133">Transmembrane helix</keyword>
<evidence type="ECO:0000256" key="4">
    <source>
        <dbReference type="ARBA" id="ARBA00022989"/>
    </source>
</evidence>
<feature type="transmembrane region" description="Helical" evidence="6">
    <location>
        <begin position="229"/>
        <end position="253"/>
    </location>
</feature>
<keyword evidence="3 6" id="KW-0812">Transmembrane</keyword>
<evidence type="ECO:0000256" key="1">
    <source>
        <dbReference type="ARBA" id="ARBA00004141"/>
    </source>
</evidence>
<comment type="caution">
    <text evidence="8">The sequence shown here is derived from an EMBL/GenBank/DDBJ whole genome shotgun (WGS) entry which is preliminary data.</text>
</comment>
<evidence type="ECO:0000256" key="3">
    <source>
        <dbReference type="ARBA" id="ARBA00022692"/>
    </source>
</evidence>
<evidence type="ECO:0000256" key="5">
    <source>
        <dbReference type="ARBA" id="ARBA00023136"/>
    </source>
</evidence>
<dbReference type="InterPro" id="IPR011701">
    <property type="entry name" value="MFS"/>
</dbReference>